<gene>
    <name evidence="1" type="ORF">mRhiFer1_007859</name>
</gene>
<accession>A0A7J8AVN2</accession>
<comment type="caution">
    <text evidence="1">The sequence shown here is derived from an EMBL/GenBank/DDBJ whole genome shotgun (WGS) entry which is preliminary data.</text>
</comment>
<reference evidence="1 2" key="1">
    <citation type="journal article" date="2020" name="Nature">
        <title>Six reference-quality genomes reveal evolution of bat adaptations.</title>
        <authorList>
            <person name="Jebb D."/>
            <person name="Huang Z."/>
            <person name="Pippel M."/>
            <person name="Hughes G.M."/>
            <person name="Lavrichenko K."/>
            <person name="Devanna P."/>
            <person name="Winkler S."/>
            <person name="Jermiin L.S."/>
            <person name="Skirmuntt E.C."/>
            <person name="Katzourakis A."/>
            <person name="Burkitt-Gray L."/>
            <person name="Ray D.A."/>
            <person name="Sullivan K.A.M."/>
            <person name="Roscito J.G."/>
            <person name="Kirilenko B.M."/>
            <person name="Davalos L.M."/>
            <person name="Corthals A.P."/>
            <person name="Power M.L."/>
            <person name="Jones G."/>
            <person name="Ransome R.D."/>
            <person name="Dechmann D.K.N."/>
            <person name="Locatelli A.G."/>
            <person name="Puechmaille S.J."/>
            <person name="Fedrigo O."/>
            <person name="Jarvis E.D."/>
            <person name="Hiller M."/>
            <person name="Vernes S.C."/>
            <person name="Myers E.W."/>
            <person name="Teeling E.C."/>
        </authorList>
    </citation>
    <scope>NUCLEOTIDE SEQUENCE [LARGE SCALE GENOMIC DNA]</scope>
    <source>
        <strain evidence="1">MRhiFer1</strain>
        <tissue evidence="1">Lung</tissue>
    </source>
</reference>
<evidence type="ECO:0000313" key="2">
    <source>
        <dbReference type="Proteomes" id="UP000585614"/>
    </source>
</evidence>
<dbReference type="Proteomes" id="UP000585614">
    <property type="component" value="Unassembled WGS sequence"/>
</dbReference>
<sequence length="246" mass="26492">MLKPKVKFPKNRRGLIPQNVSSEAAAVAAIKQVTSEHIRTLAPMCQCGGSLCNCHKASSLKGDMDSCPRTSVGHSVLLPQNVTSCDGCSKPAAATAIKQVPLEQKWPTLPNANTLTASATSKETSLRTDAASGSEAPAVRKMLLLHKASSLRTEVGYIPKHQYHSHQGSCSNTVSLRIYAASSSETTALLSPCGCRKARSLVMESDYRPKVFILRCPVPLLRSKFFQKTPKKGPKVTAVQHLLLQS</sequence>
<organism evidence="1 2">
    <name type="scientific">Rhinolophus ferrumequinum</name>
    <name type="common">Greater horseshoe bat</name>
    <dbReference type="NCBI Taxonomy" id="59479"/>
    <lineage>
        <taxon>Eukaryota</taxon>
        <taxon>Metazoa</taxon>
        <taxon>Chordata</taxon>
        <taxon>Craniata</taxon>
        <taxon>Vertebrata</taxon>
        <taxon>Euteleostomi</taxon>
        <taxon>Mammalia</taxon>
        <taxon>Eutheria</taxon>
        <taxon>Laurasiatheria</taxon>
        <taxon>Chiroptera</taxon>
        <taxon>Yinpterochiroptera</taxon>
        <taxon>Rhinolophoidea</taxon>
        <taxon>Rhinolophidae</taxon>
        <taxon>Rhinolophinae</taxon>
        <taxon>Rhinolophus</taxon>
    </lineage>
</organism>
<evidence type="ECO:0000313" key="1">
    <source>
        <dbReference type="EMBL" id="KAF6390285.1"/>
    </source>
</evidence>
<name>A0A7J8AVN2_RHIFE</name>
<protein>
    <submittedName>
        <fullName evidence="1">Uncharacterized protein</fullName>
    </submittedName>
</protein>
<dbReference type="EMBL" id="JACAGC010000001">
    <property type="protein sequence ID" value="KAF6390285.1"/>
    <property type="molecule type" value="Genomic_DNA"/>
</dbReference>
<dbReference type="AlphaFoldDB" id="A0A7J8AVN2"/>
<proteinExistence type="predicted"/>